<dbReference type="InterPro" id="IPR013785">
    <property type="entry name" value="Aldolase_TIM"/>
</dbReference>
<evidence type="ECO:0000313" key="3">
    <source>
        <dbReference type="Proteomes" id="UP000179266"/>
    </source>
</evidence>
<dbReference type="AlphaFoldDB" id="A0A1F7RQU6"/>
<dbReference type="PANTHER" id="PTHR42966">
    <property type="entry name" value="N-ACETYLNEURAMINATE SYNTHASE"/>
    <property type="match status" value="1"/>
</dbReference>
<evidence type="ECO:0000313" key="2">
    <source>
        <dbReference type="EMBL" id="OGL43364.1"/>
    </source>
</evidence>
<dbReference type="Pfam" id="PF01261">
    <property type="entry name" value="AP_endonuc_2"/>
    <property type="match status" value="1"/>
</dbReference>
<dbReference type="Pfam" id="PF03102">
    <property type="entry name" value="NeuB"/>
    <property type="match status" value="1"/>
</dbReference>
<dbReference type="InterPro" id="IPR013022">
    <property type="entry name" value="Xyl_isomerase-like_TIM-brl"/>
</dbReference>
<reference evidence="2 3" key="1">
    <citation type="journal article" date="2016" name="Nat. Commun.">
        <title>Thousands of microbial genomes shed light on interconnected biogeochemical processes in an aquifer system.</title>
        <authorList>
            <person name="Anantharaman K."/>
            <person name="Brown C.T."/>
            <person name="Hug L.A."/>
            <person name="Sharon I."/>
            <person name="Castelle C.J."/>
            <person name="Probst A.J."/>
            <person name="Thomas B.C."/>
            <person name="Singh A."/>
            <person name="Wilkins M.J."/>
            <person name="Karaoz U."/>
            <person name="Brodie E.L."/>
            <person name="Williams K.H."/>
            <person name="Hubbard S.S."/>
            <person name="Banfield J.F."/>
        </authorList>
    </citation>
    <scope>NUCLEOTIDE SEQUENCE [LARGE SCALE GENOMIC DNA]</scope>
</reference>
<dbReference type="PROSITE" id="PS50844">
    <property type="entry name" value="AFP_LIKE"/>
    <property type="match status" value="1"/>
</dbReference>
<accession>A0A1F7RQU6</accession>
<dbReference type="SUPFAM" id="SSF51269">
    <property type="entry name" value="AFP III-like domain"/>
    <property type="match status" value="1"/>
</dbReference>
<dbReference type="GO" id="GO:0016051">
    <property type="term" value="P:carbohydrate biosynthetic process"/>
    <property type="evidence" value="ECO:0007669"/>
    <property type="project" value="InterPro"/>
</dbReference>
<dbReference type="SUPFAM" id="SSF51658">
    <property type="entry name" value="Xylose isomerase-like"/>
    <property type="match status" value="1"/>
</dbReference>
<dbReference type="CDD" id="cd11615">
    <property type="entry name" value="SAF_NeuB_like"/>
    <property type="match status" value="1"/>
</dbReference>
<proteinExistence type="predicted"/>
<dbReference type="GO" id="GO:0047444">
    <property type="term" value="F:N-acylneuraminate-9-phosphate synthase activity"/>
    <property type="evidence" value="ECO:0007669"/>
    <property type="project" value="TreeGrafter"/>
</dbReference>
<dbReference type="InterPro" id="IPR013132">
    <property type="entry name" value="PseI/NeuA/B-like_N"/>
</dbReference>
<dbReference type="SMART" id="SM00858">
    <property type="entry name" value="SAF"/>
    <property type="match status" value="1"/>
</dbReference>
<gene>
    <name evidence="2" type="ORF">A2161_21160</name>
</gene>
<comment type="caution">
    <text evidence="2">The sequence shown here is derived from an EMBL/GenBank/DDBJ whole genome shotgun (WGS) entry which is preliminary data.</text>
</comment>
<organism evidence="2 3">
    <name type="scientific">Candidatus Schekmanbacteria bacterium RBG_13_48_7</name>
    <dbReference type="NCBI Taxonomy" id="1817878"/>
    <lineage>
        <taxon>Bacteria</taxon>
        <taxon>Candidatus Schekmaniibacteriota</taxon>
    </lineage>
</organism>
<dbReference type="Gene3D" id="3.90.1210.10">
    <property type="entry name" value="Antifreeze-like/N-acetylneuraminic acid synthase C-terminal domain"/>
    <property type="match status" value="1"/>
</dbReference>
<sequence>MFIGNKPVGPGYPVFIIAEIGINHNGRMGIAKKLIDDALKAGVDAVKFQKRSLNDLYIKTYLENPEKGEQSLQYTLYSLRRADLSDEQFFELSDYCRKCGILFLCTPWDRNSVDILEQIGVPAFKVSSADLTNLDLLEYLVEKQKPLILSTGMSRIDEIDHTVSFLKNSHMTFAMLHCVSAYPAPNDHINLRFMKWMMKKYQVPIGYSGHERGIAISEAAVAMGACIIERHFTPDRTMDGPDHATSLEFPGLAKLVRDIRNIEQAMGNETRWITRGEVINREVLAKSLVAAAKIPKGSLITRSMITAKSPGNGISPQKIRLLVGSKAKRMIEKDSPFLESDISSEKMIRRNIRTNLRWGFIVRFHDMETIYDSRLSHLEFHLNEQDIKIKPDLSRIPQALVVHLPEYVNDNLVNPASSASEEIKLATDLINKSFKKIHEISSFFEGSSNTPIKTILHPGGYTMDNFVTIFERKKYYKNLRRFLDNLDLKGIELLLENLPPLPWIFGGRWFSNIFLEESEIAELCIETGINLCFDVSHAALTCNYFKKDLSSYIIHLKPFIRHLHISDAAGYDGEGLQIGDGEINFHNVIRILNPVEIGITPEIWQGHRMGGEDFWVALEKIETIFLADQMHIRDQSSELMVG</sequence>
<dbReference type="InterPro" id="IPR036732">
    <property type="entry name" value="AFP_Neu5c_C_sf"/>
</dbReference>
<dbReference type="PANTHER" id="PTHR42966:SF3">
    <property type="entry name" value="BLR5971 PROTEIN"/>
    <property type="match status" value="1"/>
</dbReference>
<dbReference type="InterPro" id="IPR051690">
    <property type="entry name" value="PseI-like"/>
</dbReference>
<protein>
    <recommendedName>
        <fullName evidence="1">AFP-like domain-containing protein</fullName>
    </recommendedName>
</protein>
<dbReference type="SUPFAM" id="SSF51569">
    <property type="entry name" value="Aldolase"/>
    <property type="match status" value="1"/>
</dbReference>
<dbReference type="Gene3D" id="3.20.20.70">
    <property type="entry name" value="Aldolase class I"/>
    <property type="match status" value="1"/>
</dbReference>
<name>A0A1F7RQU6_9BACT</name>
<dbReference type="InterPro" id="IPR013974">
    <property type="entry name" value="SAF"/>
</dbReference>
<dbReference type="InterPro" id="IPR006190">
    <property type="entry name" value="SAF_AFP_Neu5Ac"/>
</dbReference>
<dbReference type="Pfam" id="PF08666">
    <property type="entry name" value="SAF"/>
    <property type="match status" value="1"/>
</dbReference>
<dbReference type="InterPro" id="IPR036237">
    <property type="entry name" value="Xyl_isomerase-like_sf"/>
</dbReference>
<dbReference type="Proteomes" id="UP000179266">
    <property type="component" value="Unassembled WGS sequence"/>
</dbReference>
<feature type="domain" description="AFP-like" evidence="1">
    <location>
        <begin position="287"/>
        <end position="345"/>
    </location>
</feature>
<dbReference type="EMBL" id="MGDD01000278">
    <property type="protein sequence ID" value="OGL43364.1"/>
    <property type="molecule type" value="Genomic_DNA"/>
</dbReference>
<dbReference type="Gene3D" id="3.20.20.150">
    <property type="entry name" value="Divalent-metal-dependent TIM barrel enzymes"/>
    <property type="match status" value="1"/>
</dbReference>
<evidence type="ECO:0000259" key="1">
    <source>
        <dbReference type="PROSITE" id="PS50844"/>
    </source>
</evidence>
<dbReference type="InterPro" id="IPR057736">
    <property type="entry name" value="SAF_PseI/NeuA/NeuB"/>
</dbReference>